<comment type="caution">
    <text evidence="1">The sequence shown here is derived from an EMBL/GenBank/DDBJ whole genome shotgun (WGS) entry which is preliminary data.</text>
</comment>
<sequence>MESYPFEKKPAFFPVVTSELFFDADALANDLFEGADRDGEVLEGIDTELDELLA</sequence>
<organism evidence="1 2">
    <name type="scientific">Streptomyces composti</name>
    <dbReference type="NCBI Taxonomy" id="2720025"/>
    <lineage>
        <taxon>Bacteria</taxon>
        <taxon>Bacillati</taxon>
        <taxon>Actinomycetota</taxon>
        <taxon>Actinomycetes</taxon>
        <taxon>Kitasatosporales</taxon>
        <taxon>Streptomycetaceae</taxon>
        <taxon>Streptomyces</taxon>
    </lineage>
</organism>
<keyword evidence="2" id="KW-1185">Reference proteome</keyword>
<reference evidence="1 2" key="1">
    <citation type="submission" date="2020-03" db="EMBL/GenBank/DDBJ databases">
        <title>WGS of actinomycetes isolated from Thailand.</title>
        <authorList>
            <person name="Thawai C."/>
        </authorList>
    </citation>
    <scope>NUCLEOTIDE SEQUENCE [LARGE SCALE GENOMIC DNA]</scope>
    <source>
        <strain evidence="1 2">SBST2-5</strain>
    </source>
</reference>
<name>A0ABX1AFN5_9ACTN</name>
<protein>
    <submittedName>
        <fullName evidence="1">Uncharacterized protein</fullName>
    </submittedName>
</protein>
<evidence type="ECO:0000313" key="2">
    <source>
        <dbReference type="Proteomes" id="UP000730591"/>
    </source>
</evidence>
<accession>A0ABX1AFN5</accession>
<proteinExistence type="predicted"/>
<gene>
    <name evidence="1" type="ORF">HCJ93_27925</name>
</gene>
<dbReference type="RefSeq" id="WP_167998616.1">
    <property type="nucleotide sequence ID" value="NZ_JAATEM010000047.1"/>
</dbReference>
<dbReference type="EMBL" id="JAATEM010000047">
    <property type="protein sequence ID" value="NJP53792.1"/>
    <property type="molecule type" value="Genomic_DNA"/>
</dbReference>
<evidence type="ECO:0000313" key="1">
    <source>
        <dbReference type="EMBL" id="NJP53792.1"/>
    </source>
</evidence>
<dbReference type="Proteomes" id="UP000730591">
    <property type="component" value="Unassembled WGS sequence"/>
</dbReference>